<reference evidence="1 2" key="1">
    <citation type="submission" date="2017-06" db="EMBL/GenBank/DDBJ databases">
        <title>Complete genome sequence of Nitrospirillum amazonense strain CBAmC, an endophytic nitrogen-fixing and plant growth-promoting bacterium, isolated from sugarcane.</title>
        <authorList>
            <person name="Schwab S."/>
            <person name="dos Santos Teixeira K.R."/>
            <person name="Simoes Araujo J.L."/>
            <person name="Soares Vidal M."/>
            <person name="Borges de Freitas H.R."/>
            <person name="Rivello Crivelaro A.L."/>
            <person name="Bueno de Camargo Nunes A."/>
            <person name="dos Santos C.M."/>
            <person name="Palmeira da Silva Rosa D."/>
            <person name="da Silva Padilha D."/>
            <person name="da Silva E."/>
            <person name="Araujo Terra L."/>
            <person name="Soares Mendes V."/>
            <person name="Farinelli L."/>
            <person name="Magalhaes Cruz L."/>
            <person name="Baldani J.I."/>
        </authorList>
    </citation>
    <scope>NUCLEOTIDE SEQUENCE [LARGE SCALE GENOMIC DNA]</scope>
    <source>
        <strain evidence="1 2">CBAmC</strain>
    </source>
</reference>
<proteinExistence type="predicted"/>
<evidence type="ECO:0000313" key="1">
    <source>
        <dbReference type="EMBL" id="ASG21389.1"/>
    </source>
</evidence>
<gene>
    <name evidence="1" type="ORF">Y958_11540</name>
</gene>
<dbReference type="RefSeq" id="WP_088872093.1">
    <property type="nucleotide sequence ID" value="NZ_CP022110.1"/>
</dbReference>
<dbReference type="AlphaFoldDB" id="A0A248JS02"/>
<protein>
    <submittedName>
        <fullName evidence="1">Uncharacterized protein</fullName>
    </submittedName>
</protein>
<evidence type="ECO:0000313" key="2">
    <source>
        <dbReference type="Proteomes" id="UP000197153"/>
    </source>
</evidence>
<dbReference type="Proteomes" id="UP000197153">
    <property type="component" value="Chromosome 1"/>
</dbReference>
<organism evidence="1 2">
    <name type="scientific">Nitrospirillum viridazoti CBAmc</name>
    <dbReference type="NCBI Taxonomy" id="1441467"/>
    <lineage>
        <taxon>Bacteria</taxon>
        <taxon>Pseudomonadati</taxon>
        <taxon>Pseudomonadota</taxon>
        <taxon>Alphaproteobacteria</taxon>
        <taxon>Rhodospirillales</taxon>
        <taxon>Azospirillaceae</taxon>
        <taxon>Nitrospirillum</taxon>
        <taxon>Nitrospirillum viridazoti</taxon>
    </lineage>
</organism>
<accession>A0A248JS02</accession>
<sequence>MPDALMPAALRQPDGLRKRVLDAIVASIAAGDRSPRNLVLAQAAFCAETTVTEALRRLRKARFLIIHYDWVDRRQVRTFYLPGEGVEDTGTVARPSIRRAILRHRVEASRLPASLGCQYLLGEPRDREFCGQPRQGHSPYCPDHHARCYVPAPPLDKLL</sequence>
<name>A0A248JS02_9PROT</name>
<keyword evidence="2" id="KW-1185">Reference proteome</keyword>
<dbReference type="EMBL" id="CP022110">
    <property type="protein sequence ID" value="ASG21389.1"/>
    <property type="molecule type" value="Genomic_DNA"/>
</dbReference>
<dbReference type="KEGG" id="nao:Y958_11540"/>